<dbReference type="EMBL" id="LLXX01000038">
    <property type="protein sequence ID" value="KRR11528.1"/>
    <property type="molecule type" value="Genomic_DNA"/>
</dbReference>
<protein>
    <recommendedName>
        <fullName evidence="3">HEPN AbiU2-like domain-containing protein</fullName>
    </recommendedName>
</protein>
<keyword evidence="2" id="KW-1185">Reference proteome</keyword>
<evidence type="ECO:0008006" key="3">
    <source>
        <dbReference type="Google" id="ProtNLM"/>
    </source>
</evidence>
<name>A0A0R3LU17_9BRAD</name>
<dbReference type="AlphaFoldDB" id="A0A0R3LU17"/>
<evidence type="ECO:0000313" key="1">
    <source>
        <dbReference type="EMBL" id="KRR11528.1"/>
    </source>
</evidence>
<gene>
    <name evidence="1" type="ORF">CP49_18000</name>
</gene>
<comment type="caution">
    <text evidence="1">The sequence shown here is derived from an EMBL/GenBank/DDBJ whole genome shotgun (WGS) entry which is preliminary data.</text>
</comment>
<proteinExistence type="predicted"/>
<sequence>MSAQIVREVAKEAFADAVEMLAIIETLEAGNEPAVIAAVNSARTGAVAMYVTAALWSRLLVIVTRAYAASRPGDRHAQHAFDLLGDPVVRSEIEKTGHPSTLTEAIALWMQCRGDHRRQSIHDYRDKQIAHWGTQKHTSPVINDIFAVTRATATALERLAQGTGIVTLSLNSQLVDYRDAANRFWRAQ</sequence>
<dbReference type="Proteomes" id="UP000051913">
    <property type="component" value="Unassembled WGS sequence"/>
</dbReference>
<reference evidence="1 2" key="1">
    <citation type="submission" date="2014-03" db="EMBL/GenBank/DDBJ databases">
        <title>Bradyrhizobium valentinum sp. nov., isolated from effective nodules of Lupinus mariae-josephae, a lupine endemic of basic-lime soils in Eastern Spain.</title>
        <authorList>
            <person name="Duran D."/>
            <person name="Rey L."/>
            <person name="Navarro A."/>
            <person name="Busquets A."/>
            <person name="Imperial J."/>
            <person name="Ruiz-Argueso T."/>
        </authorList>
    </citation>
    <scope>NUCLEOTIDE SEQUENCE [LARGE SCALE GENOMIC DNA]</scope>
    <source>
        <strain evidence="1 2">LmjM3</strain>
    </source>
</reference>
<accession>A0A0R3LU17</accession>
<organism evidence="1 2">
    <name type="scientific">Bradyrhizobium valentinum</name>
    <dbReference type="NCBI Taxonomy" id="1518501"/>
    <lineage>
        <taxon>Bacteria</taxon>
        <taxon>Pseudomonadati</taxon>
        <taxon>Pseudomonadota</taxon>
        <taxon>Alphaproteobacteria</taxon>
        <taxon>Hyphomicrobiales</taxon>
        <taxon>Nitrobacteraceae</taxon>
        <taxon>Bradyrhizobium</taxon>
    </lineage>
</organism>
<evidence type="ECO:0000313" key="2">
    <source>
        <dbReference type="Proteomes" id="UP000051913"/>
    </source>
</evidence>